<gene>
    <name evidence="1" type="ORF">H8K43_18575</name>
</gene>
<name>A0ABR7A9Y8_9BURK</name>
<dbReference type="RefSeq" id="WP_186905243.1">
    <property type="nucleotide sequence ID" value="NZ_JACOGD010000016.1"/>
</dbReference>
<keyword evidence="2" id="KW-1185">Reference proteome</keyword>
<dbReference type="InterPro" id="IPR047914">
    <property type="entry name" value="TagK-like_C"/>
</dbReference>
<organism evidence="1 2">
    <name type="scientific">Undibacterium curvum</name>
    <dbReference type="NCBI Taxonomy" id="2762294"/>
    <lineage>
        <taxon>Bacteria</taxon>
        <taxon>Pseudomonadati</taxon>
        <taxon>Pseudomonadota</taxon>
        <taxon>Betaproteobacteria</taxon>
        <taxon>Burkholderiales</taxon>
        <taxon>Oxalobacteraceae</taxon>
        <taxon>Undibacterium</taxon>
    </lineage>
</organism>
<dbReference type="NCBIfam" id="NF033419">
    <property type="entry name" value="T6SS_TagK_dom"/>
    <property type="match status" value="1"/>
</dbReference>
<protein>
    <submittedName>
        <fullName evidence="1">TagK domain-containing protein</fullName>
    </submittedName>
</protein>
<evidence type="ECO:0000313" key="1">
    <source>
        <dbReference type="EMBL" id="MBC3933686.1"/>
    </source>
</evidence>
<comment type="caution">
    <text evidence="1">The sequence shown here is derived from an EMBL/GenBank/DDBJ whole genome shotgun (WGS) entry which is preliminary data.</text>
</comment>
<proteinExistence type="predicted"/>
<dbReference type="EMBL" id="JACOGD010000016">
    <property type="protein sequence ID" value="MBC3933686.1"/>
    <property type="molecule type" value="Genomic_DNA"/>
</dbReference>
<sequence length="381" mass="41656">MNQHDHLHTQSLQIQILEHTGKHQQLVWRWPANVQTEMSFADVLQTLPGIDNLTLGQASYCKITCTRSQDSLAWWLTNTGAEFTCTLNGQPLAPAQTVRLMQSDDIEFGLSHLRIVLTEALAHDSKLDGIDDLRASFAHDASQGAAYERIEPGLEAPVLSTSRESLQECAAGLSELAGNEMVINLLGKAGQGHDQHDLTRLLMQSSFSADSTLVPAEAEVRRQPVSGSETEMAALSDRCDPLDQLHQHYLERLRNPFQSADTAWQENHCNQQQGGEDAFSNLQSAAGFGGVHELLSGSESTQNLLASFDQVNDSNLLAPASFECVMHLFAPADLQTLAATQHAGSLPGLTRSEHHFLAIDSSMDELIISRDTDVVVKRGES</sequence>
<evidence type="ECO:0000313" key="2">
    <source>
        <dbReference type="Proteomes" id="UP000654304"/>
    </source>
</evidence>
<accession>A0ABR7A9Y8</accession>
<dbReference type="Proteomes" id="UP000654304">
    <property type="component" value="Unassembled WGS sequence"/>
</dbReference>
<reference evidence="1 2" key="1">
    <citation type="submission" date="2020-08" db="EMBL/GenBank/DDBJ databases">
        <title>Novel species isolated from subtropical streams in China.</title>
        <authorList>
            <person name="Lu H."/>
        </authorList>
    </citation>
    <scope>NUCLEOTIDE SEQUENCE [LARGE SCALE GENOMIC DNA]</scope>
    <source>
        <strain evidence="1 2">CY22W</strain>
    </source>
</reference>